<dbReference type="EMBL" id="UAUF01000015">
    <property type="protein sequence ID" value="SPZ16536.1"/>
    <property type="molecule type" value="Genomic_DNA"/>
</dbReference>
<gene>
    <name evidence="1" type="ORF">NCTC11842_05569</name>
</gene>
<reference evidence="1 2" key="1">
    <citation type="submission" date="2018-06" db="EMBL/GenBank/DDBJ databases">
        <authorList>
            <consortium name="Pathogen Informatics"/>
            <person name="Doyle S."/>
        </authorList>
    </citation>
    <scope>NUCLEOTIDE SEQUENCE [LARGE SCALE GENOMIC DNA]</scope>
    <source>
        <strain evidence="1 2">NCTC11842</strain>
    </source>
</reference>
<organism evidence="1 2">
    <name type="scientific">Pseudomonas luteola</name>
    <dbReference type="NCBI Taxonomy" id="47886"/>
    <lineage>
        <taxon>Bacteria</taxon>
        <taxon>Pseudomonadati</taxon>
        <taxon>Pseudomonadota</taxon>
        <taxon>Gammaproteobacteria</taxon>
        <taxon>Pseudomonadales</taxon>
        <taxon>Pseudomonadaceae</taxon>
        <taxon>Pseudomonas</taxon>
    </lineage>
</organism>
<name>A0A2X2DGC6_PSELU</name>
<proteinExistence type="predicted"/>
<evidence type="ECO:0000313" key="2">
    <source>
        <dbReference type="Proteomes" id="UP000250443"/>
    </source>
</evidence>
<dbReference type="Proteomes" id="UP000250443">
    <property type="component" value="Unassembled WGS sequence"/>
</dbReference>
<sequence length="91" mass="10137">MQRFAFIDVEIFQVEQAILCALGNAQEFVELDVQGNVVMVLCVLDQKHHEKRNDGHGGVDDQLPRIVVMKDSPENDACDSQLKRAGLACLI</sequence>
<protein>
    <submittedName>
        <fullName evidence="1">Uncharacterized protein</fullName>
    </submittedName>
</protein>
<accession>A0A2X2DGC6</accession>
<evidence type="ECO:0000313" key="1">
    <source>
        <dbReference type="EMBL" id="SPZ16536.1"/>
    </source>
</evidence>
<dbReference type="AlphaFoldDB" id="A0A2X2DGC6"/>